<sequence length="24" mass="2746">MLQTIKIVEHEKMIKSNATMPESS</sequence>
<dbReference type="EMBL" id="GGEC01087608">
    <property type="protein sequence ID" value="MBX68092.1"/>
    <property type="molecule type" value="Transcribed_RNA"/>
</dbReference>
<accession>A0A2P2QM60</accession>
<name>A0A2P2QM60_RHIMU</name>
<reference evidence="1" key="1">
    <citation type="submission" date="2018-02" db="EMBL/GenBank/DDBJ databases">
        <title>Rhizophora mucronata_Transcriptome.</title>
        <authorList>
            <person name="Meera S.P."/>
            <person name="Sreeshan A."/>
            <person name="Augustine A."/>
        </authorList>
    </citation>
    <scope>NUCLEOTIDE SEQUENCE</scope>
    <source>
        <tissue evidence="1">Leaf</tissue>
    </source>
</reference>
<evidence type="ECO:0000313" key="1">
    <source>
        <dbReference type="EMBL" id="MBX68092.1"/>
    </source>
</evidence>
<protein>
    <submittedName>
        <fullName evidence="1">Uncharacterized protein</fullName>
    </submittedName>
</protein>
<proteinExistence type="predicted"/>
<dbReference type="AlphaFoldDB" id="A0A2P2QM60"/>
<organism evidence="1">
    <name type="scientific">Rhizophora mucronata</name>
    <name type="common">Asiatic mangrove</name>
    <dbReference type="NCBI Taxonomy" id="61149"/>
    <lineage>
        <taxon>Eukaryota</taxon>
        <taxon>Viridiplantae</taxon>
        <taxon>Streptophyta</taxon>
        <taxon>Embryophyta</taxon>
        <taxon>Tracheophyta</taxon>
        <taxon>Spermatophyta</taxon>
        <taxon>Magnoliopsida</taxon>
        <taxon>eudicotyledons</taxon>
        <taxon>Gunneridae</taxon>
        <taxon>Pentapetalae</taxon>
        <taxon>rosids</taxon>
        <taxon>fabids</taxon>
        <taxon>Malpighiales</taxon>
        <taxon>Rhizophoraceae</taxon>
        <taxon>Rhizophora</taxon>
    </lineage>
</organism>